<proteinExistence type="predicted"/>
<dbReference type="PANTHER" id="PTHR15598">
    <property type="entry name" value="ENHANCER OF MRNA-DECAPPING PROTEIN 4"/>
    <property type="match status" value="1"/>
</dbReference>
<evidence type="ECO:0000313" key="2">
    <source>
        <dbReference type="Proteomes" id="UP000288805"/>
    </source>
</evidence>
<reference evidence="1 2" key="1">
    <citation type="journal article" date="2018" name="PLoS Genet.">
        <title>Population sequencing reveals clonal diversity and ancestral inbreeding in the grapevine cultivar Chardonnay.</title>
        <authorList>
            <person name="Roach M.J."/>
            <person name="Johnson D.L."/>
            <person name="Bohlmann J."/>
            <person name="van Vuuren H.J."/>
            <person name="Jones S.J."/>
            <person name="Pretorius I.S."/>
            <person name="Schmidt S.A."/>
            <person name="Borneman A.R."/>
        </authorList>
    </citation>
    <scope>NUCLEOTIDE SEQUENCE [LARGE SCALE GENOMIC DNA]</scope>
    <source>
        <strain evidence="2">cv. Chardonnay</strain>
        <tissue evidence="1">Leaf</tissue>
    </source>
</reference>
<organism evidence="1 2">
    <name type="scientific">Vitis vinifera</name>
    <name type="common">Grape</name>
    <dbReference type="NCBI Taxonomy" id="29760"/>
    <lineage>
        <taxon>Eukaryota</taxon>
        <taxon>Viridiplantae</taxon>
        <taxon>Streptophyta</taxon>
        <taxon>Embryophyta</taxon>
        <taxon>Tracheophyta</taxon>
        <taxon>Spermatophyta</taxon>
        <taxon>Magnoliopsida</taxon>
        <taxon>eudicotyledons</taxon>
        <taxon>Gunneridae</taxon>
        <taxon>Pentapetalae</taxon>
        <taxon>rosids</taxon>
        <taxon>Vitales</taxon>
        <taxon>Vitaceae</taxon>
        <taxon>Viteae</taxon>
        <taxon>Vitis</taxon>
    </lineage>
</organism>
<evidence type="ECO:0000313" key="1">
    <source>
        <dbReference type="EMBL" id="RVW33598.1"/>
    </source>
</evidence>
<dbReference type="PANTHER" id="PTHR15598:SF7">
    <property type="entry name" value="ENHANCER OF MRNA-DECAPPING-LIKE PROTEIN"/>
    <property type="match status" value="1"/>
</dbReference>
<gene>
    <name evidence="1" type="primary">VCS_3</name>
    <name evidence="1" type="ORF">CK203_080017</name>
</gene>
<dbReference type="AlphaFoldDB" id="A0A438DDT6"/>
<dbReference type="Proteomes" id="UP000288805">
    <property type="component" value="Unassembled WGS sequence"/>
</dbReference>
<protein>
    <submittedName>
        <fullName evidence="1">Enhancer of mRNA-decapping protein 4</fullName>
    </submittedName>
</protein>
<sequence>MARFGMFSSSPPSTIIYPTPTLALLLVDELRELHHNSLVPVLKMQSSTAKGTPLSHRTHLSNQNLVLRPHLTRIEVLGLNSSHPLLIAFHKPISKASLTSKVHQPFSTSPYLHWIILHGLSRSRAYLHKHFPIKALLRTSKLSNPQTTIPLIFAHYSLVHERVTDMAFFAEDVPLLARINEGPNEDDKAHITGKIVIAIQIVGGGASVHPRVCWHSHKQEILVVAIGNRILKIDSTKVGKGEVFSAEEPLKCPIDKLIDGVQFVGKHDGEVTELSMCQWMTTRLASASTDGTVGIYSFFFSF</sequence>
<dbReference type="InterPro" id="IPR045152">
    <property type="entry name" value="EDC4-like"/>
</dbReference>
<dbReference type="GO" id="GO:0031087">
    <property type="term" value="P:deadenylation-independent decapping of nuclear-transcribed mRNA"/>
    <property type="evidence" value="ECO:0007669"/>
    <property type="project" value="InterPro"/>
</dbReference>
<name>A0A438DDT6_VITVI</name>
<comment type="caution">
    <text evidence="1">The sequence shown here is derived from an EMBL/GenBank/DDBJ whole genome shotgun (WGS) entry which is preliminary data.</text>
</comment>
<accession>A0A438DDT6</accession>
<dbReference type="EMBL" id="QGNW01001671">
    <property type="protein sequence ID" value="RVW33598.1"/>
    <property type="molecule type" value="Genomic_DNA"/>
</dbReference>